<gene>
    <name evidence="5" type="ORF">RPIT_04685</name>
</gene>
<accession>A0A1Q2CDL2</accession>
<dbReference type="OrthoDB" id="5060574at2"/>
<dbReference type="RefSeq" id="WP_077341117.1">
    <property type="nucleotide sequence ID" value="NZ_CP019605.1"/>
</dbReference>
<evidence type="ECO:0000256" key="1">
    <source>
        <dbReference type="ARBA" id="ARBA00004141"/>
    </source>
</evidence>
<evidence type="ECO:0000256" key="4">
    <source>
        <dbReference type="ARBA" id="ARBA00023136"/>
    </source>
</evidence>
<reference evidence="5 6" key="1">
    <citation type="journal article" date="2016" name="Int. J. Syst. Evol. Microbiol.">
        <title>Tessaracoccus flavus sp. nov., isolated from the drainage system of a lindane-producing factory.</title>
        <authorList>
            <person name="Kumari R."/>
            <person name="Singh P."/>
            <person name="Schumann P."/>
            <person name="Lal R."/>
        </authorList>
    </citation>
    <scope>NUCLEOTIDE SEQUENCE [LARGE SCALE GENOMIC DNA]</scope>
    <source>
        <strain evidence="5 6">RP1T</strain>
    </source>
</reference>
<keyword evidence="2" id="KW-0812">Transmembrane</keyword>
<evidence type="ECO:0000313" key="5">
    <source>
        <dbReference type="EMBL" id="AQP44199.1"/>
    </source>
</evidence>
<proteinExistence type="predicted"/>
<dbReference type="Pfam" id="PF04193">
    <property type="entry name" value="PQ-loop"/>
    <property type="match status" value="1"/>
</dbReference>
<dbReference type="STRING" id="1610493.RPIT_04685"/>
<dbReference type="GO" id="GO:0016020">
    <property type="term" value="C:membrane"/>
    <property type="evidence" value="ECO:0007669"/>
    <property type="project" value="UniProtKB-SubCell"/>
</dbReference>
<dbReference type="AlphaFoldDB" id="A0A1Q2CDL2"/>
<organism evidence="5 6">
    <name type="scientific">Tessaracoccus flavus</name>
    <dbReference type="NCBI Taxonomy" id="1610493"/>
    <lineage>
        <taxon>Bacteria</taxon>
        <taxon>Bacillati</taxon>
        <taxon>Actinomycetota</taxon>
        <taxon>Actinomycetes</taxon>
        <taxon>Propionibacteriales</taxon>
        <taxon>Propionibacteriaceae</taxon>
        <taxon>Tessaracoccus</taxon>
    </lineage>
</organism>
<protein>
    <submittedName>
        <fullName evidence="5">Uncharacterized protein</fullName>
    </submittedName>
</protein>
<dbReference type="KEGG" id="tfl:RPIT_04685"/>
<dbReference type="Gene3D" id="1.20.1280.290">
    <property type="match status" value="2"/>
</dbReference>
<keyword evidence="4" id="KW-0472">Membrane</keyword>
<name>A0A1Q2CDL2_9ACTN</name>
<dbReference type="Proteomes" id="UP000188324">
    <property type="component" value="Chromosome"/>
</dbReference>
<comment type="subcellular location">
    <subcellularLocation>
        <location evidence="1">Membrane</location>
        <topology evidence="1">Multi-pass membrane protein</topology>
    </subcellularLocation>
</comment>
<dbReference type="InterPro" id="IPR006603">
    <property type="entry name" value="PQ-loop_rpt"/>
</dbReference>
<keyword evidence="6" id="KW-1185">Reference proteome</keyword>
<sequence length="199" mass="21439">MFIEVFGWVAAALGVSSNLPQLIRILRERTSAGVSVQLWQVTAASTAAWCVHGFLVSAPQMQWPNLLMAALSSLIVVMVLRDRGEPVLRQFLLPTAVAALLIGSNLWLGALVFGLLVAVPQLVGQFSQLRLMIGAPDLTGVSLGYLSVILLVQTMWFIFGLATVDWALIVCAGSMVVICSINLAVYLVRRAQHRVALAA</sequence>
<keyword evidence="3" id="KW-1133">Transmembrane helix</keyword>
<evidence type="ECO:0000313" key="6">
    <source>
        <dbReference type="Proteomes" id="UP000188324"/>
    </source>
</evidence>
<dbReference type="EMBL" id="CP019605">
    <property type="protein sequence ID" value="AQP44199.1"/>
    <property type="molecule type" value="Genomic_DNA"/>
</dbReference>
<evidence type="ECO:0000256" key="3">
    <source>
        <dbReference type="ARBA" id="ARBA00022989"/>
    </source>
</evidence>
<evidence type="ECO:0000256" key="2">
    <source>
        <dbReference type="ARBA" id="ARBA00022692"/>
    </source>
</evidence>